<comment type="caution">
    <text evidence="3">The sequence shown here is derived from an EMBL/GenBank/DDBJ whole genome shotgun (WGS) entry which is preliminary data.</text>
</comment>
<dbReference type="STRING" id="1450648.CLORY_28360"/>
<dbReference type="GO" id="GO:0008080">
    <property type="term" value="F:N-acetyltransferase activity"/>
    <property type="evidence" value="ECO:0007669"/>
    <property type="project" value="InterPro"/>
</dbReference>
<sequence>MDNKLITVRKAVTDDVLVIQKITREAFQMYAECSGTIGIPPALKETAEDILSDIKTKEFLVAELDGVVVGSVRIEVMQDGTAYLSRFGVAVENQSQGIGRVLMDYVDNLMRDKQVSKLYLHTASKILSLVRFYYGRGFYIDSTSKERGYIRALLCKSYEEGSYKENKIYGLYAI</sequence>
<keyword evidence="4" id="KW-1185">Reference proteome</keyword>
<dbReference type="InterPro" id="IPR050769">
    <property type="entry name" value="NAT_camello-type"/>
</dbReference>
<accession>A0A1V4IKM6</accession>
<dbReference type="PANTHER" id="PTHR13947">
    <property type="entry name" value="GNAT FAMILY N-ACETYLTRANSFERASE"/>
    <property type="match status" value="1"/>
</dbReference>
<dbReference type="Pfam" id="PF00583">
    <property type="entry name" value="Acetyltransf_1"/>
    <property type="match status" value="1"/>
</dbReference>
<dbReference type="AlphaFoldDB" id="A0A1V4IKM6"/>
<evidence type="ECO:0000259" key="2">
    <source>
        <dbReference type="PROSITE" id="PS51186"/>
    </source>
</evidence>
<dbReference type="GO" id="GO:0016829">
    <property type="term" value="F:lyase activity"/>
    <property type="evidence" value="ECO:0007669"/>
    <property type="project" value="UniProtKB-KW"/>
</dbReference>
<evidence type="ECO:0000313" key="4">
    <source>
        <dbReference type="Proteomes" id="UP000190080"/>
    </source>
</evidence>
<dbReference type="PANTHER" id="PTHR13947:SF37">
    <property type="entry name" value="LD18367P"/>
    <property type="match status" value="1"/>
</dbReference>
<dbReference type="Gene3D" id="3.40.630.30">
    <property type="match status" value="1"/>
</dbReference>
<name>A0A1V4IKM6_9CLOT</name>
<evidence type="ECO:0000313" key="3">
    <source>
        <dbReference type="EMBL" id="OPJ60384.1"/>
    </source>
</evidence>
<dbReference type="EMBL" id="MZGV01000032">
    <property type="protein sequence ID" value="OPJ60384.1"/>
    <property type="molecule type" value="Genomic_DNA"/>
</dbReference>
<dbReference type="Proteomes" id="UP000190080">
    <property type="component" value="Unassembled WGS sequence"/>
</dbReference>
<dbReference type="SUPFAM" id="SSF55729">
    <property type="entry name" value="Acyl-CoA N-acyltransferases (Nat)"/>
    <property type="match status" value="1"/>
</dbReference>
<feature type="domain" description="N-acetyltransferase" evidence="2">
    <location>
        <begin position="6"/>
        <end position="165"/>
    </location>
</feature>
<dbReference type="InterPro" id="IPR016181">
    <property type="entry name" value="Acyl_CoA_acyltransferase"/>
</dbReference>
<dbReference type="PROSITE" id="PS51186">
    <property type="entry name" value="GNAT"/>
    <property type="match status" value="1"/>
</dbReference>
<evidence type="ECO:0000256" key="1">
    <source>
        <dbReference type="ARBA" id="ARBA00022679"/>
    </source>
</evidence>
<reference evidence="3 4" key="1">
    <citation type="submission" date="2017-03" db="EMBL/GenBank/DDBJ databases">
        <title>Genome sequence of Clostridium oryzae DSM 28571.</title>
        <authorList>
            <person name="Poehlein A."/>
            <person name="Daniel R."/>
        </authorList>
    </citation>
    <scope>NUCLEOTIDE SEQUENCE [LARGE SCALE GENOMIC DNA]</scope>
    <source>
        <strain evidence="3 4">DSM 28571</strain>
    </source>
</reference>
<dbReference type="CDD" id="cd04301">
    <property type="entry name" value="NAT_SF"/>
    <property type="match status" value="1"/>
</dbReference>
<protein>
    <submittedName>
        <fullName evidence="3">Bifunctional argininosuccinate lyase/N-acetylglutamate synthase</fullName>
    </submittedName>
</protein>
<keyword evidence="3" id="KW-0456">Lyase</keyword>
<organism evidence="3 4">
    <name type="scientific">Clostridium oryzae</name>
    <dbReference type="NCBI Taxonomy" id="1450648"/>
    <lineage>
        <taxon>Bacteria</taxon>
        <taxon>Bacillati</taxon>
        <taxon>Bacillota</taxon>
        <taxon>Clostridia</taxon>
        <taxon>Eubacteriales</taxon>
        <taxon>Clostridiaceae</taxon>
        <taxon>Clostridium</taxon>
    </lineage>
</organism>
<dbReference type="InterPro" id="IPR000182">
    <property type="entry name" value="GNAT_dom"/>
</dbReference>
<dbReference type="RefSeq" id="WP_242954423.1">
    <property type="nucleotide sequence ID" value="NZ_MZGV01000032.1"/>
</dbReference>
<keyword evidence="1" id="KW-0808">Transferase</keyword>
<gene>
    <name evidence="3" type="ORF">CLORY_28360</name>
</gene>
<proteinExistence type="predicted"/>